<dbReference type="RefSeq" id="WP_126010501.1">
    <property type="nucleotide sequence ID" value="NZ_CP032509.1"/>
</dbReference>
<name>A0A3Q8XPC2_9HYPH</name>
<accession>A0A3Q8XPC2</accession>
<organism evidence="2 3">
    <name type="scientific">Georhizobium profundi</name>
    <dbReference type="NCBI Taxonomy" id="2341112"/>
    <lineage>
        <taxon>Bacteria</taxon>
        <taxon>Pseudomonadati</taxon>
        <taxon>Pseudomonadota</taxon>
        <taxon>Alphaproteobacteria</taxon>
        <taxon>Hyphomicrobiales</taxon>
        <taxon>Rhizobiaceae</taxon>
        <taxon>Georhizobium</taxon>
    </lineage>
</organism>
<evidence type="ECO:0000313" key="3">
    <source>
        <dbReference type="Proteomes" id="UP000268192"/>
    </source>
</evidence>
<evidence type="ECO:0000313" key="2">
    <source>
        <dbReference type="EMBL" id="AZN72182.1"/>
    </source>
</evidence>
<dbReference type="KEGG" id="abaw:D5400_13655"/>
<dbReference type="EMBL" id="CP032509">
    <property type="protein sequence ID" value="AZN72182.1"/>
    <property type="molecule type" value="Genomic_DNA"/>
</dbReference>
<feature type="domain" description="YjiS-like" evidence="1">
    <location>
        <begin position="5"/>
        <end position="38"/>
    </location>
</feature>
<dbReference type="Pfam" id="PF06568">
    <property type="entry name" value="YjiS-like"/>
    <property type="match status" value="1"/>
</dbReference>
<dbReference type="InterPro" id="IPR009506">
    <property type="entry name" value="YjiS-like"/>
</dbReference>
<gene>
    <name evidence="2" type="ORF">D5400_13655</name>
</gene>
<protein>
    <submittedName>
        <fullName evidence="2">DUF1127 domain-containing protein</fullName>
    </submittedName>
</protein>
<sequence length="47" mass="5612">MSLTESFRRWRQYRIACTDLQQMTSRELEDLGLTRRDIPIVARTAVK</sequence>
<keyword evidence="3" id="KW-1185">Reference proteome</keyword>
<evidence type="ECO:0000259" key="1">
    <source>
        <dbReference type="Pfam" id="PF06568"/>
    </source>
</evidence>
<dbReference type="OrthoDB" id="8244198at2"/>
<dbReference type="AlphaFoldDB" id="A0A3Q8XPC2"/>
<proteinExistence type="predicted"/>
<dbReference type="Proteomes" id="UP000268192">
    <property type="component" value="Chromosome"/>
</dbReference>
<reference evidence="2 3" key="1">
    <citation type="submission" date="2018-09" db="EMBL/GenBank/DDBJ databases">
        <title>Marinorhizobium profundi gen. nov., sp. nov., isolated from a deep-sea sediment sample from the New Britain Trench and proposal of Marinorhizobiaceae fam. nov. in the order Rhizobiales of the class Alphaproteobacteria.</title>
        <authorList>
            <person name="Cao J."/>
        </authorList>
    </citation>
    <scope>NUCLEOTIDE SEQUENCE [LARGE SCALE GENOMIC DNA]</scope>
    <source>
        <strain evidence="2 3">WS11</strain>
    </source>
</reference>